<evidence type="ECO:0000256" key="9">
    <source>
        <dbReference type="RuleBase" id="RU003406"/>
    </source>
</evidence>
<dbReference type="SUPFAM" id="SSF48256">
    <property type="entry name" value="Citrate synthase"/>
    <property type="match status" value="1"/>
</dbReference>
<keyword evidence="4" id="KW-0816">Tricarboxylic acid cycle</keyword>
<comment type="caution">
    <text evidence="10">The sequence shown here is derived from an EMBL/GenBank/DDBJ whole genome shotgun (WGS) entry which is preliminary data.</text>
</comment>
<dbReference type="InterPro" id="IPR036969">
    <property type="entry name" value="Citrate_synthase_sf"/>
</dbReference>
<name>A0A1Y1J945_COMTE</name>
<dbReference type="PANTHER" id="PTHR11739:SF25">
    <property type="entry name" value="CITRATE SYNTHASE-RELATED PROTEIN DDB_G0287281"/>
    <property type="match status" value="1"/>
</dbReference>
<dbReference type="Gene3D" id="1.10.580.10">
    <property type="entry name" value="Citrate Synthase, domain 1"/>
    <property type="match status" value="1"/>
</dbReference>
<gene>
    <name evidence="10" type="ORF">CTTA_3125</name>
</gene>
<evidence type="ECO:0000313" key="10">
    <source>
        <dbReference type="EMBL" id="GEQ76120.1"/>
    </source>
</evidence>
<dbReference type="Pfam" id="PF00285">
    <property type="entry name" value="Citrate_synt"/>
    <property type="match status" value="1"/>
</dbReference>
<evidence type="ECO:0000256" key="2">
    <source>
        <dbReference type="ARBA" id="ARBA00005026"/>
    </source>
</evidence>
<dbReference type="UniPathway" id="UPA00223">
    <property type="reaction ID" value="UER00717"/>
</dbReference>
<evidence type="ECO:0000313" key="11">
    <source>
        <dbReference type="Proteomes" id="UP000323105"/>
    </source>
</evidence>
<dbReference type="GO" id="GO:0006099">
    <property type="term" value="P:tricarboxylic acid cycle"/>
    <property type="evidence" value="ECO:0007669"/>
    <property type="project" value="UniProtKB-UniPathway"/>
</dbReference>
<dbReference type="GO" id="GO:0050440">
    <property type="term" value="F:2-methylcitrate synthase activity"/>
    <property type="evidence" value="ECO:0007669"/>
    <property type="project" value="UniProtKB-EC"/>
</dbReference>
<sequence>MSTAATASATTTSASHQIPASHTAGFKAKKSVALSGVTAGNTALCTVGKTGNDLHYRGYDILDIAEVCEFEEIAHLLVHGKLPTQAELKAYKAKLKALRGLPGSVKTALEQLPAASHPMDVMRTGVSALGCALPEKDDHNLPGARDIADRLMACLGSMLLYWFHFSNSGRRIEVETGDDSIGGHFLHLLHGTRPCESWVRAMHTSLNLYAEHEFNASTFTARVVAGTGSDMYSAITGAIGALRGPKHGGANEVAFEIQKRYDTPAEADADIRRRVDAKEVVIGFGHPVYTVSDPRNVVIKGVAKKLSDEAGSSKMYDIAARLESVMWEVKNMFPNLDWFSAVSYHMMGVPTAMFTPLFVIARTSGWAAHIIEQRQDNKIIRPSANYVGPDDLQFVPIEARQ</sequence>
<dbReference type="InterPro" id="IPR019810">
    <property type="entry name" value="Citrate_synthase_AS"/>
</dbReference>
<accession>A0A1Y1J945</accession>
<evidence type="ECO:0000256" key="7">
    <source>
        <dbReference type="ARBA" id="ARBA00049288"/>
    </source>
</evidence>
<dbReference type="InterPro" id="IPR016143">
    <property type="entry name" value="Citrate_synth-like_sm_a-sub"/>
</dbReference>
<dbReference type="InterPro" id="IPR016142">
    <property type="entry name" value="Citrate_synth-like_lrg_a-sub"/>
</dbReference>
<dbReference type="PRINTS" id="PR00143">
    <property type="entry name" value="CITRTSNTHASE"/>
</dbReference>
<dbReference type="EMBL" id="BKBW01000005">
    <property type="protein sequence ID" value="GEQ76120.1"/>
    <property type="molecule type" value="Genomic_DNA"/>
</dbReference>
<evidence type="ECO:0000256" key="6">
    <source>
        <dbReference type="ARBA" id="ARBA00049052"/>
    </source>
</evidence>
<evidence type="ECO:0000256" key="1">
    <source>
        <dbReference type="ARBA" id="ARBA00004751"/>
    </source>
</evidence>
<dbReference type="InterPro" id="IPR002020">
    <property type="entry name" value="Citrate_synthase"/>
</dbReference>
<evidence type="ECO:0000256" key="5">
    <source>
        <dbReference type="ARBA" id="ARBA00022679"/>
    </source>
</evidence>
<comment type="pathway">
    <text evidence="1">Carbohydrate metabolism; tricarboxylic acid cycle; isocitrate from oxaloacetate: step 1/2.</text>
</comment>
<dbReference type="Gene3D" id="1.10.230.10">
    <property type="entry name" value="Cytochrome P450-Terp, domain 2"/>
    <property type="match status" value="1"/>
</dbReference>
<keyword evidence="5 8" id="KW-0808">Transferase</keyword>
<dbReference type="GO" id="GO:0005737">
    <property type="term" value="C:cytoplasm"/>
    <property type="evidence" value="ECO:0007669"/>
    <property type="project" value="InterPro"/>
</dbReference>
<dbReference type="AlphaFoldDB" id="A0A1Y1J945"/>
<comment type="pathway">
    <text evidence="2">Organic acid metabolism; propanoate degradation.</text>
</comment>
<dbReference type="FunFam" id="1.10.580.10:FF:000004">
    <property type="entry name" value="Citrate synthase"/>
    <property type="match status" value="1"/>
</dbReference>
<dbReference type="RefSeq" id="WP_238707700.1">
    <property type="nucleotide sequence ID" value="NZ_BKBW01000005.1"/>
</dbReference>
<dbReference type="Proteomes" id="UP000323105">
    <property type="component" value="Unassembled WGS sequence"/>
</dbReference>
<dbReference type="PROSITE" id="PS00480">
    <property type="entry name" value="CITRATE_SYNTHASE"/>
    <property type="match status" value="1"/>
</dbReference>
<proteinExistence type="inferred from homology"/>
<comment type="catalytic activity">
    <reaction evidence="7">
        <text>oxaloacetate + acetyl-CoA + H2O = citrate + CoA + H(+)</text>
        <dbReference type="Rhea" id="RHEA:16845"/>
        <dbReference type="ChEBI" id="CHEBI:15377"/>
        <dbReference type="ChEBI" id="CHEBI:15378"/>
        <dbReference type="ChEBI" id="CHEBI:16452"/>
        <dbReference type="ChEBI" id="CHEBI:16947"/>
        <dbReference type="ChEBI" id="CHEBI:57287"/>
        <dbReference type="ChEBI" id="CHEBI:57288"/>
        <dbReference type="EC" id="2.3.3.16"/>
    </reaction>
</comment>
<organism evidence="10 11">
    <name type="scientific">Comamonas testosteroni</name>
    <name type="common">Pseudomonas testosteroni</name>
    <dbReference type="NCBI Taxonomy" id="285"/>
    <lineage>
        <taxon>Bacteria</taxon>
        <taxon>Pseudomonadati</taxon>
        <taxon>Pseudomonadota</taxon>
        <taxon>Betaproteobacteria</taxon>
        <taxon>Burkholderiales</taxon>
        <taxon>Comamonadaceae</taxon>
        <taxon>Comamonas</taxon>
    </lineage>
</organism>
<evidence type="ECO:0000256" key="4">
    <source>
        <dbReference type="ARBA" id="ARBA00022532"/>
    </source>
</evidence>
<dbReference type="GO" id="GO:0019679">
    <property type="term" value="P:propionate metabolic process, methylcitrate cycle"/>
    <property type="evidence" value="ECO:0007669"/>
    <property type="project" value="TreeGrafter"/>
</dbReference>
<dbReference type="GO" id="GO:0036440">
    <property type="term" value="F:citrate synthase activity"/>
    <property type="evidence" value="ECO:0007669"/>
    <property type="project" value="UniProtKB-EC"/>
</dbReference>
<dbReference type="FunFam" id="1.10.230.10:FF:000003">
    <property type="entry name" value="Citrate synthase"/>
    <property type="match status" value="1"/>
</dbReference>
<dbReference type="PIRSF" id="PIRSF001369">
    <property type="entry name" value="Citrate_synth"/>
    <property type="match status" value="1"/>
</dbReference>
<dbReference type="GO" id="GO:0005975">
    <property type="term" value="P:carbohydrate metabolic process"/>
    <property type="evidence" value="ECO:0007669"/>
    <property type="project" value="TreeGrafter"/>
</dbReference>
<dbReference type="InterPro" id="IPR024176">
    <property type="entry name" value="Citrate_synthase_bac-typ"/>
</dbReference>
<dbReference type="InterPro" id="IPR011278">
    <property type="entry name" value="2-MeCitrate/Citrate_synth_II"/>
</dbReference>
<dbReference type="NCBIfam" id="NF009006">
    <property type="entry name" value="PRK12351.1"/>
    <property type="match status" value="1"/>
</dbReference>
<comment type="catalytic activity">
    <reaction evidence="6">
        <text>propanoyl-CoA + oxaloacetate + H2O = (2S,3S)-2-methylcitrate + CoA + H(+)</text>
        <dbReference type="Rhea" id="RHEA:23780"/>
        <dbReference type="ChEBI" id="CHEBI:15377"/>
        <dbReference type="ChEBI" id="CHEBI:15378"/>
        <dbReference type="ChEBI" id="CHEBI:16452"/>
        <dbReference type="ChEBI" id="CHEBI:57287"/>
        <dbReference type="ChEBI" id="CHEBI:57392"/>
        <dbReference type="ChEBI" id="CHEBI:58853"/>
        <dbReference type="EC" id="2.3.3.5"/>
    </reaction>
</comment>
<reference evidence="10 11" key="1">
    <citation type="journal article" date="2019" name="Microbiol. Resour. Announc.">
        <title>Draft Genome Sequence of Comamonas testosteroni TA441, a Bacterium That Has a Cryptic Phenol Degradation Gene Cluster.</title>
        <authorList>
            <person name="Arai H."/>
            <person name="Ishii M."/>
        </authorList>
    </citation>
    <scope>NUCLEOTIDE SEQUENCE [LARGE SCALE GENOMIC DNA]</scope>
    <source>
        <strain evidence="10 11">TA441</strain>
    </source>
</reference>
<evidence type="ECO:0000256" key="8">
    <source>
        <dbReference type="PIRNR" id="PIRNR001369"/>
    </source>
</evidence>
<evidence type="ECO:0000256" key="3">
    <source>
        <dbReference type="ARBA" id="ARBA00010566"/>
    </source>
</evidence>
<dbReference type="NCBIfam" id="TIGR01800">
    <property type="entry name" value="cit_synth_II"/>
    <property type="match status" value="1"/>
</dbReference>
<dbReference type="PANTHER" id="PTHR11739">
    <property type="entry name" value="CITRATE SYNTHASE"/>
    <property type="match status" value="1"/>
</dbReference>
<protein>
    <recommendedName>
        <fullName evidence="8">Citrate synthase</fullName>
    </recommendedName>
</protein>
<comment type="similarity">
    <text evidence="3 8 9">Belongs to the citrate synthase family.</text>
</comment>